<evidence type="ECO:0000313" key="2">
    <source>
        <dbReference type="Proteomes" id="UP000194040"/>
    </source>
</evidence>
<protein>
    <recommendedName>
        <fullName evidence="3">Type III secretion protein</fullName>
    </recommendedName>
</protein>
<reference evidence="1 2" key="1">
    <citation type="submission" date="2016-02" db="EMBL/GenBank/DDBJ databases">
        <title>Species-wide whole genome sequencing reveals diversity, host range in Lonsdalea quercina.</title>
        <authorList>
            <person name="Li Y."/>
        </authorList>
    </citation>
    <scope>NUCLEOTIDE SEQUENCE [LARGE SCALE GENOMIC DNA]</scope>
    <source>
        <strain evidence="1 2">LMG 26265</strain>
    </source>
</reference>
<accession>A0ABX3XH28</accession>
<sequence length="141" mass="16925">MRSRRTAEAAALFDQRLTLNRLLQIKHRREQRQRRQMAEVTRRITQTEAMCEQCQQRRSQVVQQLGQILNWSGTLSAWELMEQKQKMGRLFHEEIVLARQQRLLSDQKTELQNQRDELHCELSVTLKKVEKLRSLLNDEQD</sequence>
<dbReference type="Gene3D" id="1.10.287.1700">
    <property type="match status" value="1"/>
</dbReference>
<dbReference type="EMBL" id="LUTQ01000012">
    <property type="protein sequence ID" value="OSN10898.1"/>
    <property type="molecule type" value="Genomic_DNA"/>
</dbReference>
<dbReference type="RefSeq" id="WP_094100558.1">
    <property type="nucleotide sequence ID" value="NZ_LUTQ01000012.1"/>
</dbReference>
<proteinExistence type="predicted"/>
<dbReference type="InterPro" id="IPR053716">
    <property type="entry name" value="Flag_assembly_chemotaxis_eff"/>
</dbReference>
<evidence type="ECO:0008006" key="3">
    <source>
        <dbReference type="Google" id="ProtNLM"/>
    </source>
</evidence>
<comment type="caution">
    <text evidence="1">The sequence shown here is derived from an EMBL/GenBank/DDBJ whole genome shotgun (WGS) entry which is preliminary data.</text>
</comment>
<evidence type="ECO:0000313" key="1">
    <source>
        <dbReference type="EMBL" id="OSN10898.1"/>
    </source>
</evidence>
<keyword evidence="2" id="KW-1185">Reference proteome</keyword>
<gene>
    <name evidence="1" type="ORF">AU512_05770</name>
</gene>
<organism evidence="1 2">
    <name type="scientific">Lonsdalea iberica</name>
    <dbReference type="NCBI Taxonomy" id="1082703"/>
    <lineage>
        <taxon>Bacteria</taxon>
        <taxon>Pseudomonadati</taxon>
        <taxon>Pseudomonadota</taxon>
        <taxon>Gammaproteobacteria</taxon>
        <taxon>Enterobacterales</taxon>
        <taxon>Pectobacteriaceae</taxon>
        <taxon>Lonsdalea</taxon>
    </lineage>
</organism>
<dbReference type="Proteomes" id="UP000194040">
    <property type="component" value="Unassembled WGS sequence"/>
</dbReference>
<name>A0ABX3XH28_9GAMM</name>